<proteinExistence type="predicted"/>
<organism evidence="2 3">
    <name type="scientific">Allomeiothermus silvanus (strain ATCC 700542 / DSM 9946 / NBRC 106475 / NCIMB 13440 / VI-R2)</name>
    <name type="common">Thermus silvanus</name>
    <dbReference type="NCBI Taxonomy" id="526227"/>
    <lineage>
        <taxon>Bacteria</taxon>
        <taxon>Thermotogati</taxon>
        <taxon>Deinococcota</taxon>
        <taxon>Deinococci</taxon>
        <taxon>Thermales</taxon>
        <taxon>Thermaceae</taxon>
        <taxon>Allomeiothermus</taxon>
    </lineage>
</organism>
<dbReference type="KEGG" id="msv:Mesil_0787"/>
<dbReference type="Pfam" id="PF00903">
    <property type="entry name" value="Glyoxalase"/>
    <property type="match status" value="1"/>
</dbReference>
<dbReference type="STRING" id="526227.Mesil_0787"/>
<dbReference type="SUPFAM" id="SSF54593">
    <property type="entry name" value="Glyoxalase/Bleomycin resistance protein/Dihydroxybiphenyl dioxygenase"/>
    <property type="match status" value="1"/>
</dbReference>
<dbReference type="OrthoDB" id="9795618at2"/>
<accession>D7BBE0</accession>
<sequence>MYLTRLAYLHLKVRHLEAAVTFYTRFLDLQLSERFGGTALLVSSGSDAHFELALSEGEPGGPVTLGFAVASEEDFMAAKRFVALEGVRHTLEDRGIAHVLSLHDPDGNTVEIFLDRRKSGGVAFWRGESKAIASG</sequence>
<feature type="domain" description="VOC" evidence="1">
    <location>
        <begin position="5"/>
        <end position="115"/>
    </location>
</feature>
<dbReference type="Proteomes" id="UP000001916">
    <property type="component" value="Chromosome"/>
</dbReference>
<evidence type="ECO:0000259" key="1">
    <source>
        <dbReference type="PROSITE" id="PS51819"/>
    </source>
</evidence>
<dbReference type="HOGENOM" id="CLU_1883288_0_0_0"/>
<evidence type="ECO:0000313" key="2">
    <source>
        <dbReference type="EMBL" id="ADH62700.1"/>
    </source>
</evidence>
<dbReference type="InterPro" id="IPR029068">
    <property type="entry name" value="Glyas_Bleomycin-R_OHBP_Dase"/>
</dbReference>
<dbReference type="InterPro" id="IPR037523">
    <property type="entry name" value="VOC_core"/>
</dbReference>
<dbReference type="PROSITE" id="PS51819">
    <property type="entry name" value="VOC"/>
    <property type="match status" value="1"/>
</dbReference>
<evidence type="ECO:0000313" key="3">
    <source>
        <dbReference type="Proteomes" id="UP000001916"/>
    </source>
</evidence>
<name>D7BBE0_ALLS1</name>
<gene>
    <name evidence="2" type="ordered locus">Mesil_0787</name>
</gene>
<dbReference type="AlphaFoldDB" id="D7BBE0"/>
<dbReference type="Gene3D" id="3.10.180.10">
    <property type="entry name" value="2,3-Dihydroxybiphenyl 1,2-Dioxygenase, domain 1"/>
    <property type="match status" value="1"/>
</dbReference>
<dbReference type="EMBL" id="CP002042">
    <property type="protein sequence ID" value="ADH62700.1"/>
    <property type="molecule type" value="Genomic_DNA"/>
</dbReference>
<dbReference type="InterPro" id="IPR004360">
    <property type="entry name" value="Glyas_Fos-R_dOase_dom"/>
</dbReference>
<keyword evidence="3" id="KW-1185">Reference proteome</keyword>
<dbReference type="RefSeq" id="WP_013157289.1">
    <property type="nucleotide sequence ID" value="NC_014212.1"/>
</dbReference>
<dbReference type="eggNOG" id="COG0346">
    <property type="taxonomic scope" value="Bacteria"/>
</dbReference>
<protein>
    <submittedName>
        <fullName evidence="2">Glyoxalase/bleomycin resistance protein/dioxygenase</fullName>
    </submittedName>
</protein>
<reference evidence="2 3" key="1">
    <citation type="journal article" date="2010" name="Stand. Genomic Sci.">
        <title>Complete genome sequence of Meiothermus silvanus type strain (VI-R2).</title>
        <authorList>
            <person name="Sikorski J."/>
            <person name="Tindall B.J."/>
            <person name="Lowry S."/>
            <person name="Lucas S."/>
            <person name="Nolan M."/>
            <person name="Copeland A."/>
            <person name="Glavina Del Rio T."/>
            <person name="Tice H."/>
            <person name="Cheng J.F."/>
            <person name="Han C."/>
            <person name="Pitluck S."/>
            <person name="Liolios K."/>
            <person name="Ivanova N."/>
            <person name="Mavromatis K."/>
            <person name="Mikhailova N."/>
            <person name="Pati A."/>
            <person name="Goodwin L."/>
            <person name="Chen A."/>
            <person name="Palaniappan K."/>
            <person name="Land M."/>
            <person name="Hauser L."/>
            <person name="Chang Y.J."/>
            <person name="Jeffries C.D."/>
            <person name="Rohde M."/>
            <person name="Goker M."/>
            <person name="Woyke T."/>
            <person name="Bristow J."/>
            <person name="Eisen J.A."/>
            <person name="Markowitz V."/>
            <person name="Hugenholtz P."/>
            <person name="Kyrpides N.C."/>
            <person name="Klenk H.P."/>
            <person name="Lapidus A."/>
        </authorList>
    </citation>
    <scope>NUCLEOTIDE SEQUENCE [LARGE SCALE GENOMIC DNA]</scope>
    <source>
        <strain evidence="3">ATCC 700542 / DSM 9946 / VI-R2</strain>
    </source>
</reference>